<keyword evidence="3" id="KW-1185">Reference proteome</keyword>
<dbReference type="PROSITE" id="PS51186">
    <property type="entry name" value="GNAT"/>
    <property type="match status" value="1"/>
</dbReference>
<dbReference type="Proteomes" id="UP001629156">
    <property type="component" value="Unassembled WGS sequence"/>
</dbReference>
<sequence length="151" mass="17363">MMTEITYKPFEAADADIVVKMMGEFYDIDNYPMDPQTSRALFFEFIDGGHLGNGWVIMYNGEPVGYVILTFVFSFEYKGRIAFLDELFILPKMRGNGLGKQALEFINQQARLLNIKIIYLEVEGHNDAALGLYKANNYTLNKRKLMRLIVV</sequence>
<comment type="caution">
    <text evidence="2">The sequence shown here is derived from an EMBL/GenBank/DDBJ whole genome shotgun (WGS) entry which is preliminary data.</text>
</comment>
<accession>A0ABW8YUB1</accession>
<organism evidence="2 3">
    <name type="scientific">Flavobacterium rhizosphaerae</name>
    <dbReference type="NCBI Taxonomy" id="3163298"/>
    <lineage>
        <taxon>Bacteria</taxon>
        <taxon>Pseudomonadati</taxon>
        <taxon>Bacteroidota</taxon>
        <taxon>Flavobacteriia</taxon>
        <taxon>Flavobacteriales</taxon>
        <taxon>Flavobacteriaceae</taxon>
        <taxon>Flavobacterium</taxon>
    </lineage>
</organism>
<dbReference type="RefSeq" id="WP_408083385.1">
    <property type="nucleotide sequence ID" value="NZ_JBELPZ010000001.1"/>
</dbReference>
<dbReference type="Pfam" id="PF00583">
    <property type="entry name" value="Acetyltransf_1"/>
    <property type="match status" value="1"/>
</dbReference>
<dbReference type="InterPro" id="IPR000182">
    <property type="entry name" value="GNAT_dom"/>
</dbReference>
<feature type="domain" description="N-acetyltransferase" evidence="1">
    <location>
        <begin position="5"/>
        <end position="151"/>
    </location>
</feature>
<proteinExistence type="predicted"/>
<evidence type="ECO:0000313" key="3">
    <source>
        <dbReference type="Proteomes" id="UP001629156"/>
    </source>
</evidence>
<protein>
    <submittedName>
        <fullName evidence="2">GNAT family N-acetyltransferase</fullName>
    </submittedName>
</protein>
<gene>
    <name evidence="2" type="ORF">ABS766_01855</name>
</gene>
<dbReference type="EMBL" id="JBELPZ010000001">
    <property type="protein sequence ID" value="MFL9843152.1"/>
    <property type="molecule type" value="Genomic_DNA"/>
</dbReference>
<evidence type="ECO:0000259" key="1">
    <source>
        <dbReference type="PROSITE" id="PS51186"/>
    </source>
</evidence>
<reference evidence="2 3" key="1">
    <citation type="submission" date="2024-06" db="EMBL/GenBank/DDBJ databases">
        <authorList>
            <person name="Kaempfer P."/>
            <person name="Viver T."/>
        </authorList>
    </citation>
    <scope>NUCLEOTIDE SEQUENCE [LARGE SCALE GENOMIC DNA]</scope>
    <source>
        <strain evidence="2 3">ST-119</strain>
    </source>
</reference>
<name>A0ABW8YUB1_9FLAO</name>
<dbReference type="CDD" id="cd04301">
    <property type="entry name" value="NAT_SF"/>
    <property type="match status" value="1"/>
</dbReference>
<dbReference type="SUPFAM" id="SSF55729">
    <property type="entry name" value="Acyl-CoA N-acyltransferases (Nat)"/>
    <property type="match status" value="1"/>
</dbReference>
<evidence type="ECO:0000313" key="2">
    <source>
        <dbReference type="EMBL" id="MFL9843152.1"/>
    </source>
</evidence>
<dbReference type="InterPro" id="IPR016181">
    <property type="entry name" value="Acyl_CoA_acyltransferase"/>
</dbReference>
<dbReference type="Gene3D" id="3.40.630.30">
    <property type="match status" value="1"/>
</dbReference>